<evidence type="ECO:0000259" key="13">
    <source>
        <dbReference type="Pfam" id="PF00266"/>
    </source>
</evidence>
<dbReference type="InterPro" id="IPR020578">
    <property type="entry name" value="Aminotrans_V_PyrdxlP_BS"/>
</dbReference>
<keyword evidence="6 12" id="KW-0479">Metal-binding</keyword>
<dbReference type="GO" id="GO:0046872">
    <property type="term" value="F:metal ion binding"/>
    <property type="evidence" value="ECO:0007669"/>
    <property type="project" value="UniProtKB-KW"/>
</dbReference>
<dbReference type="Proteomes" id="UP000045545">
    <property type="component" value="Unassembled WGS sequence"/>
</dbReference>
<dbReference type="AlphaFoldDB" id="A0A0E3W371"/>
<dbReference type="RefSeq" id="WP_046497049.1">
    <property type="nucleotide sequence ID" value="NZ_CGIH01000026.1"/>
</dbReference>
<feature type="domain" description="Aminotransferase class V" evidence="13">
    <location>
        <begin position="4"/>
        <end position="366"/>
    </location>
</feature>
<dbReference type="SUPFAM" id="SSF53383">
    <property type="entry name" value="PLP-dependent transferases"/>
    <property type="match status" value="1"/>
</dbReference>
<evidence type="ECO:0000256" key="9">
    <source>
        <dbReference type="ARBA" id="ARBA00023014"/>
    </source>
</evidence>
<keyword evidence="8 12" id="KW-0408">Iron</keyword>
<comment type="catalytic activity">
    <reaction evidence="10 12">
        <text>(sulfur carrier)-H + L-cysteine = (sulfur carrier)-SH + L-alanine</text>
        <dbReference type="Rhea" id="RHEA:43892"/>
        <dbReference type="Rhea" id="RHEA-COMP:14737"/>
        <dbReference type="Rhea" id="RHEA-COMP:14739"/>
        <dbReference type="ChEBI" id="CHEBI:29917"/>
        <dbReference type="ChEBI" id="CHEBI:35235"/>
        <dbReference type="ChEBI" id="CHEBI:57972"/>
        <dbReference type="ChEBI" id="CHEBI:64428"/>
        <dbReference type="EC" id="2.8.1.7"/>
    </reaction>
</comment>
<dbReference type="PANTHER" id="PTHR11601">
    <property type="entry name" value="CYSTEINE DESULFURYLASE FAMILY MEMBER"/>
    <property type="match status" value="1"/>
</dbReference>
<gene>
    <name evidence="14" type="ORF">1434</name>
</gene>
<evidence type="ECO:0000256" key="11">
    <source>
        <dbReference type="RuleBase" id="RU004504"/>
    </source>
</evidence>
<sequence>MREIYMDHSATTPVDPEVFNAMIPYYTDRFGNASSIHTKGQRARQAVDQARSQAAELLGASEREIVFTSGGTEANNQAIISYLSNNPDKGRHLITSAIEHHAVLDAFLHLAKRGYELTVLPVTADGLVEPDILKAAMKPTTALVSIMHANNEVGTIQPIKELAAVAHAGGAVFHTDAVQTVGKLPIDVEEMDVDMLAASSHKLYGPKGVGCLYVKRGIRVGNYFHGGGQERGLRPGTENVPGIVGFGTACKLAHINLPERQTRLNKMGQRLKEGILNSIPHSRLTGHPVKRLPGSVSVCFEFVEGESILLMLDSYGIMASSGSACTSGSLDPSHVLLALGLPHEIAHGSLRLTLGKDNTEEDVDKVLEVLPNIIQNLRGMSPLCN</sequence>
<keyword evidence="7 12" id="KW-0663">Pyridoxal phosphate</keyword>
<organism evidence="14 15">
    <name type="scientific">Syntrophomonas zehnderi OL-4</name>
    <dbReference type="NCBI Taxonomy" id="690567"/>
    <lineage>
        <taxon>Bacteria</taxon>
        <taxon>Bacillati</taxon>
        <taxon>Bacillota</taxon>
        <taxon>Clostridia</taxon>
        <taxon>Eubacteriales</taxon>
        <taxon>Syntrophomonadaceae</taxon>
        <taxon>Syntrophomonas</taxon>
    </lineage>
</organism>
<dbReference type="GO" id="GO:0031071">
    <property type="term" value="F:cysteine desulfurase activity"/>
    <property type="evidence" value="ECO:0007669"/>
    <property type="project" value="UniProtKB-EC"/>
</dbReference>
<evidence type="ECO:0000256" key="1">
    <source>
        <dbReference type="ARBA" id="ARBA00001933"/>
    </source>
</evidence>
<dbReference type="EC" id="2.8.1.7" evidence="4 12"/>
<dbReference type="NCBIfam" id="NF002806">
    <property type="entry name" value="PRK02948.1"/>
    <property type="match status" value="1"/>
</dbReference>
<reference evidence="14 15" key="1">
    <citation type="submission" date="2015-03" db="EMBL/GenBank/DDBJ databases">
        <authorList>
            <person name="Murphy D."/>
        </authorList>
    </citation>
    <scope>NUCLEOTIDE SEQUENCE [LARGE SCALE GENOMIC DNA]</scope>
    <source>
        <strain evidence="14 15">OL-4</strain>
    </source>
</reference>
<dbReference type="PIRSF" id="PIRSF005572">
    <property type="entry name" value="NifS"/>
    <property type="match status" value="1"/>
</dbReference>
<dbReference type="FunFam" id="3.40.640.10:FF:000084">
    <property type="entry name" value="IscS-like cysteine desulfurase"/>
    <property type="match status" value="1"/>
</dbReference>
<dbReference type="Gene3D" id="3.40.640.10">
    <property type="entry name" value="Type I PLP-dependent aspartate aminotransferase-like (Major domain)"/>
    <property type="match status" value="1"/>
</dbReference>
<protein>
    <recommendedName>
        <fullName evidence="4 12">Cysteine desulfurase</fullName>
        <ecNumber evidence="4 12">2.8.1.7</ecNumber>
    </recommendedName>
    <alternativeName>
        <fullName evidence="12">Nitrogenase metalloclusters biosynthesis protein NifS</fullName>
    </alternativeName>
</protein>
<comment type="function">
    <text evidence="12">Catalyzes the removal of elemental sulfur atoms from cysteine to produce alanine.</text>
</comment>
<comment type="similarity">
    <text evidence="2 12">Belongs to the class-V pyridoxal-phosphate-dependent aminotransferase family. NifS/IscS subfamily.</text>
</comment>
<evidence type="ECO:0000256" key="8">
    <source>
        <dbReference type="ARBA" id="ARBA00023004"/>
    </source>
</evidence>
<evidence type="ECO:0000256" key="4">
    <source>
        <dbReference type="ARBA" id="ARBA00012239"/>
    </source>
</evidence>
<evidence type="ECO:0000256" key="12">
    <source>
        <dbReference type="RuleBase" id="RU364075"/>
    </source>
</evidence>
<dbReference type="PANTHER" id="PTHR11601:SF34">
    <property type="entry name" value="CYSTEINE DESULFURASE"/>
    <property type="match status" value="1"/>
</dbReference>
<dbReference type="InterPro" id="IPR015421">
    <property type="entry name" value="PyrdxlP-dep_Trfase_major"/>
</dbReference>
<name>A0A0E3W371_9FIRM</name>
<evidence type="ECO:0000256" key="10">
    <source>
        <dbReference type="ARBA" id="ARBA00050776"/>
    </source>
</evidence>
<dbReference type="InterPro" id="IPR000192">
    <property type="entry name" value="Aminotrans_V_dom"/>
</dbReference>
<comment type="subunit">
    <text evidence="3">Homodimer.</text>
</comment>
<dbReference type="GO" id="GO:0051536">
    <property type="term" value="F:iron-sulfur cluster binding"/>
    <property type="evidence" value="ECO:0007669"/>
    <property type="project" value="UniProtKB-KW"/>
</dbReference>
<keyword evidence="15" id="KW-1185">Reference proteome</keyword>
<dbReference type="NCBIfam" id="TIGR03402">
    <property type="entry name" value="FeS_nifS"/>
    <property type="match status" value="1"/>
</dbReference>
<evidence type="ECO:0000256" key="2">
    <source>
        <dbReference type="ARBA" id="ARBA00006490"/>
    </source>
</evidence>
<dbReference type="InterPro" id="IPR015424">
    <property type="entry name" value="PyrdxlP-dep_Trfase"/>
</dbReference>
<dbReference type="PROSITE" id="PS00595">
    <property type="entry name" value="AA_TRANSFER_CLASS_5"/>
    <property type="match status" value="1"/>
</dbReference>
<keyword evidence="9 12" id="KW-0411">Iron-sulfur</keyword>
<dbReference type="Pfam" id="PF00266">
    <property type="entry name" value="Aminotran_5"/>
    <property type="match status" value="1"/>
</dbReference>
<evidence type="ECO:0000256" key="3">
    <source>
        <dbReference type="ARBA" id="ARBA00011738"/>
    </source>
</evidence>
<evidence type="ECO:0000313" key="14">
    <source>
        <dbReference type="EMBL" id="CFX55461.1"/>
    </source>
</evidence>
<dbReference type="GO" id="GO:0030170">
    <property type="term" value="F:pyridoxal phosphate binding"/>
    <property type="evidence" value="ECO:0007669"/>
    <property type="project" value="InterPro"/>
</dbReference>
<dbReference type="Gene3D" id="3.90.1150.10">
    <property type="entry name" value="Aspartate Aminotransferase, domain 1"/>
    <property type="match status" value="1"/>
</dbReference>
<comment type="cofactor">
    <cofactor evidence="1 11">
        <name>pyridoxal 5'-phosphate</name>
        <dbReference type="ChEBI" id="CHEBI:597326"/>
    </cofactor>
</comment>
<dbReference type="InterPro" id="IPR015422">
    <property type="entry name" value="PyrdxlP-dep_Trfase_small"/>
</dbReference>
<keyword evidence="5 12" id="KW-0808">Transferase</keyword>
<dbReference type="InterPro" id="IPR016454">
    <property type="entry name" value="Cysteine_dSase"/>
</dbReference>
<dbReference type="EMBL" id="CGIH01000026">
    <property type="protein sequence ID" value="CFX55461.1"/>
    <property type="molecule type" value="Genomic_DNA"/>
</dbReference>
<evidence type="ECO:0000313" key="15">
    <source>
        <dbReference type="Proteomes" id="UP000045545"/>
    </source>
</evidence>
<dbReference type="GO" id="GO:0006520">
    <property type="term" value="P:amino acid metabolic process"/>
    <property type="evidence" value="ECO:0007669"/>
    <property type="project" value="InterPro"/>
</dbReference>
<dbReference type="STRING" id="690567.1434"/>
<dbReference type="OrthoDB" id="9808002at2"/>
<proteinExistence type="inferred from homology"/>
<dbReference type="InterPro" id="IPR017772">
    <property type="entry name" value="Cys_deSase_NifS_bac/arc"/>
</dbReference>
<accession>A0A0E3W371</accession>
<evidence type="ECO:0000256" key="5">
    <source>
        <dbReference type="ARBA" id="ARBA00022679"/>
    </source>
</evidence>
<evidence type="ECO:0000256" key="7">
    <source>
        <dbReference type="ARBA" id="ARBA00022898"/>
    </source>
</evidence>
<evidence type="ECO:0000256" key="6">
    <source>
        <dbReference type="ARBA" id="ARBA00022723"/>
    </source>
</evidence>